<protein>
    <submittedName>
        <fullName evidence="2">Uncharacterized protein</fullName>
    </submittedName>
</protein>
<feature type="region of interest" description="Disordered" evidence="1">
    <location>
        <begin position="144"/>
        <end position="195"/>
    </location>
</feature>
<keyword evidence="3" id="KW-1185">Reference proteome</keyword>
<feature type="compositionally biased region" description="Polar residues" evidence="1">
    <location>
        <begin position="47"/>
        <end position="66"/>
    </location>
</feature>
<feature type="compositionally biased region" description="Polar residues" evidence="1">
    <location>
        <begin position="152"/>
        <end position="161"/>
    </location>
</feature>
<dbReference type="STRING" id="47427.A0A2H3ENM9"/>
<evidence type="ECO:0000256" key="1">
    <source>
        <dbReference type="SAM" id="MobiDB-lite"/>
    </source>
</evidence>
<feature type="region of interest" description="Disordered" evidence="1">
    <location>
        <begin position="105"/>
        <end position="127"/>
    </location>
</feature>
<name>A0A2H3ENM9_ARMGA</name>
<accession>A0A2H3ENM9</accession>
<evidence type="ECO:0000313" key="2">
    <source>
        <dbReference type="EMBL" id="PBL00577.1"/>
    </source>
</evidence>
<sequence length="195" mass="21042">MTMALEDTVTLLGRQAHLSQSALIQVTQPCCLVQDCGETHTLGRHTSTLAPDTSSTGAGPSIANTSDSDERDYRGALLRITGVAAIYRATLGMSAAGEPIAEVPSVRSGGPAVDVKRKRVSEDDQGTGKRWRMAERSMVSTTCASGSRFDTRQTGDITSSLPKHLKRKRDSTHDNGITDWIARDRGQPSMSIRRQ</sequence>
<dbReference type="EMBL" id="KZ293646">
    <property type="protein sequence ID" value="PBL00577.1"/>
    <property type="molecule type" value="Genomic_DNA"/>
</dbReference>
<dbReference type="Proteomes" id="UP000217790">
    <property type="component" value="Unassembled WGS sequence"/>
</dbReference>
<reference evidence="3" key="1">
    <citation type="journal article" date="2017" name="Nat. Ecol. Evol.">
        <title>Genome expansion and lineage-specific genetic innovations in the forest pathogenic fungi Armillaria.</title>
        <authorList>
            <person name="Sipos G."/>
            <person name="Prasanna A.N."/>
            <person name="Walter M.C."/>
            <person name="O'Connor E."/>
            <person name="Balint B."/>
            <person name="Krizsan K."/>
            <person name="Kiss B."/>
            <person name="Hess J."/>
            <person name="Varga T."/>
            <person name="Slot J."/>
            <person name="Riley R."/>
            <person name="Boka B."/>
            <person name="Rigling D."/>
            <person name="Barry K."/>
            <person name="Lee J."/>
            <person name="Mihaltcheva S."/>
            <person name="LaButti K."/>
            <person name="Lipzen A."/>
            <person name="Waldron R."/>
            <person name="Moloney N.M."/>
            <person name="Sperisen C."/>
            <person name="Kredics L."/>
            <person name="Vagvoelgyi C."/>
            <person name="Patrignani A."/>
            <person name="Fitzpatrick D."/>
            <person name="Nagy I."/>
            <person name="Doyle S."/>
            <person name="Anderson J.B."/>
            <person name="Grigoriev I.V."/>
            <person name="Gueldener U."/>
            <person name="Muensterkoetter M."/>
            <person name="Nagy L.G."/>
        </authorList>
    </citation>
    <scope>NUCLEOTIDE SEQUENCE [LARGE SCALE GENOMIC DNA]</scope>
    <source>
        <strain evidence="3">Ar21-2</strain>
    </source>
</reference>
<dbReference type="InParanoid" id="A0A2H3ENM9"/>
<gene>
    <name evidence="2" type="ORF">ARMGADRAFT_385512</name>
</gene>
<dbReference type="OrthoDB" id="10464771at2759"/>
<feature type="region of interest" description="Disordered" evidence="1">
    <location>
        <begin position="47"/>
        <end position="68"/>
    </location>
</feature>
<dbReference type="AlphaFoldDB" id="A0A2H3ENM9"/>
<evidence type="ECO:0000313" key="3">
    <source>
        <dbReference type="Proteomes" id="UP000217790"/>
    </source>
</evidence>
<organism evidence="2 3">
    <name type="scientific">Armillaria gallica</name>
    <name type="common">Bulbous honey fungus</name>
    <name type="synonym">Armillaria bulbosa</name>
    <dbReference type="NCBI Taxonomy" id="47427"/>
    <lineage>
        <taxon>Eukaryota</taxon>
        <taxon>Fungi</taxon>
        <taxon>Dikarya</taxon>
        <taxon>Basidiomycota</taxon>
        <taxon>Agaricomycotina</taxon>
        <taxon>Agaricomycetes</taxon>
        <taxon>Agaricomycetidae</taxon>
        <taxon>Agaricales</taxon>
        <taxon>Marasmiineae</taxon>
        <taxon>Physalacriaceae</taxon>
        <taxon>Armillaria</taxon>
    </lineage>
</organism>
<proteinExistence type="predicted"/>